<keyword evidence="2" id="KW-1185">Reference proteome</keyword>
<name>A0A5E4NRB2_9HEMI</name>
<dbReference type="OrthoDB" id="25466at2759"/>
<protein>
    <submittedName>
        <fullName evidence="1">Testicular haploid expressed repeat</fullName>
    </submittedName>
</protein>
<evidence type="ECO:0000313" key="1">
    <source>
        <dbReference type="EMBL" id="VVC45074.1"/>
    </source>
</evidence>
<dbReference type="Proteomes" id="UP000325440">
    <property type="component" value="Unassembled WGS sequence"/>
</dbReference>
<sequence length="139" mass="16075">MSSPRFIELSRPKQRPMVEERTLPAPIPKAALRGTVSDRIIELAQPKIRRPDPECETQKPIINRSQPTIRRRKKTSDKPNKNVTLLETEQREAIRNLTCGKPKTEANLLELQEWLKKNATPKKLIVQPPPVKTEKLRFI</sequence>
<evidence type="ECO:0000313" key="2">
    <source>
        <dbReference type="Proteomes" id="UP000325440"/>
    </source>
</evidence>
<proteinExistence type="predicted"/>
<gene>
    <name evidence="1" type="ORF">CINCED_3A000573</name>
</gene>
<organism evidence="1 2">
    <name type="scientific">Cinara cedri</name>
    <dbReference type="NCBI Taxonomy" id="506608"/>
    <lineage>
        <taxon>Eukaryota</taxon>
        <taxon>Metazoa</taxon>
        <taxon>Ecdysozoa</taxon>
        <taxon>Arthropoda</taxon>
        <taxon>Hexapoda</taxon>
        <taxon>Insecta</taxon>
        <taxon>Pterygota</taxon>
        <taxon>Neoptera</taxon>
        <taxon>Paraneoptera</taxon>
        <taxon>Hemiptera</taxon>
        <taxon>Sternorrhyncha</taxon>
        <taxon>Aphidomorpha</taxon>
        <taxon>Aphidoidea</taxon>
        <taxon>Aphididae</taxon>
        <taxon>Lachninae</taxon>
        <taxon>Cinara</taxon>
    </lineage>
</organism>
<dbReference type="Pfam" id="PF14912">
    <property type="entry name" value="THEG"/>
    <property type="match status" value="1"/>
</dbReference>
<reference evidence="1 2" key="1">
    <citation type="submission" date="2019-08" db="EMBL/GenBank/DDBJ databases">
        <authorList>
            <person name="Alioto T."/>
            <person name="Alioto T."/>
            <person name="Gomez Garrido J."/>
        </authorList>
    </citation>
    <scope>NUCLEOTIDE SEQUENCE [LARGE SCALE GENOMIC DNA]</scope>
</reference>
<dbReference type="AlphaFoldDB" id="A0A5E4NRB2"/>
<accession>A0A5E4NRB2</accession>
<dbReference type="InterPro" id="IPR006623">
    <property type="entry name" value="THEG"/>
</dbReference>
<dbReference type="EMBL" id="CABPRJ010002393">
    <property type="protein sequence ID" value="VVC45074.1"/>
    <property type="molecule type" value="Genomic_DNA"/>
</dbReference>